<reference evidence="1" key="1">
    <citation type="submission" date="2018-01" db="EMBL/GenBank/DDBJ databases">
        <title>An insight into the sialome of Amazonian anophelines.</title>
        <authorList>
            <person name="Ribeiro J.M."/>
            <person name="Scarpassa V."/>
            <person name="Calvo E."/>
        </authorList>
    </citation>
    <scope>NUCLEOTIDE SEQUENCE</scope>
</reference>
<accession>A0A2M4DQ25</accession>
<sequence>MVTLSGPLVLPVGAAGVATPLISLTAKESRDTSSSAGFGAGSRFDTSCSRLAMFWTTRLIDAILGGSIVPAIR</sequence>
<proteinExistence type="predicted"/>
<name>A0A2M4DQ25_ANODA</name>
<organism evidence="1">
    <name type="scientific">Anopheles darlingi</name>
    <name type="common">Mosquito</name>
    <dbReference type="NCBI Taxonomy" id="43151"/>
    <lineage>
        <taxon>Eukaryota</taxon>
        <taxon>Metazoa</taxon>
        <taxon>Ecdysozoa</taxon>
        <taxon>Arthropoda</taxon>
        <taxon>Hexapoda</taxon>
        <taxon>Insecta</taxon>
        <taxon>Pterygota</taxon>
        <taxon>Neoptera</taxon>
        <taxon>Endopterygota</taxon>
        <taxon>Diptera</taxon>
        <taxon>Nematocera</taxon>
        <taxon>Culicoidea</taxon>
        <taxon>Culicidae</taxon>
        <taxon>Anophelinae</taxon>
        <taxon>Anopheles</taxon>
    </lineage>
</organism>
<evidence type="ECO:0000313" key="1">
    <source>
        <dbReference type="EMBL" id="MBW79664.1"/>
    </source>
</evidence>
<dbReference type="AlphaFoldDB" id="A0A2M4DQ25"/>
<dbReference type="EMBL" id="GGFL01015486">
    <property type="protein sequence ID" value="MBW79664.1"/>
    <property type="molecule type" value="Transcribed_RNA"/>
</dbReference>
<protein>
    <submittedName>
        <fullName evidence="1">Putative secreted protein</fullName>
    </submittedName>
</protein>